<reference evidence="2 3" key="1">
    <citation type="submission" date="2019-08" db="EMBL/GenBank/DDBJ databases">
        <title>The genome sequence of a newly discovered highly antifungal drug resistant Aspergillus species, Aspergillus tanneri NIH 1004.</title>
        <authorList>
            <person name="Mounaud S."/>
            <person name="Singh I."/>
            <person name="Joardar V."/>
            <person name="Pakala S."/>
            <person name="Pakala S."/>
            <person name="Venepally P."/>
            <person name="Chung J.K."/>
            <person name="Losada L."/>
            <person name="Nierman W.C."/>
        </authorList>
    </citation>
    <scope>NUCLEOTIDE SEQUENCE [LARGE SCALE GENOMIC DNA]</scope>
    <source>
        <strain evidence="2 3">NIH1004</strain>
    </source>
</reference>
<dbReference type="GO" id="GO:0004842">
    <property type="term" value="F:ubiquitin-protein transferase activity"/>
    <property type="evidence" value="ECO:0007669"/>
    <property type="project" value="TreeGrafter"/>
</dbReference>
<name>A0A5M9N4S2_9EURO</name>
<protein>
    <submittedName>
        <fullName evidence="2">Uncharacterized protein</fullName>
    </submittedName>
</protein>
<evidence type="ECO:0000313" key="2">
    <source>
        <dbReference type="EMBL" id="KAA8652710.1"/>
    </source>
</evidence>
<sequence length="300" mass="33320">MDHDSGVQFVAARSRKRDHRQMSESHGRHAWLQDAEASSSSAHPTQPPSPPPARYPGDGLDYRRPTHSSSQEGSVIDLTNEPDSPPEIRHSQSIESRPNTRRPRPPRFGREIMTEVVDLEEESDPSIQNDPPSSPEVQFVGSSVRSQPPRDLGFGSSLLHMFHLPDPRIRHVSNRNVVRQELARRARARRMNQRPHDVDTFLLGGPGTAVDFAINLDGDGPLHLDFPLQDFPLQGLTPDRGPPPSSYKPPSPAPEGFTRTAGEDDVVCCPNCDAELGTGDETKQQIWVAKQCGHVRIIQF</sequence>
<dbReference type="GeneID" id="54324317"/>
<feature type="compositionally biased region" description="Pro residues" evidence="1">
    <location>
        <begin position="240"/>
        <end position="253"/>
    </location>
</feature>
<feature type="region of interest" description="Disordered" evidence="1">
    <location>
        <begin position="232"/>
        <end position="259"/>
    </location>
</feature>
<gene>
    <name evidence="2" type="ORF">ATNIH1004_001615</name>
</gene>
<proteinExistence type="predicted"/>
<dbReference type="AlphaFoldDB" id="A0A5M9N4S2"/>
<feature type="region of interest" description="Disordered" evidence="1">
    <location>
        <begin position="1"/>
        <end position="148"/>
    </location>
</feature>
<dbReference type="RefSeq" id="XP_033432071.1">
    <property type="nucleotide sequence ID" value="XM_033566314.1"/>
</dbReference>
<evidence type="ECO:0000256" key="1">
    <source>
        <dbReference type="SAM" id="MobiDB-lite"/>
    </source>
</evidence>
<organism evidence="2 3">
    <name type="scientific">Aspergillus tanneri</name>
    <dbReference type="NCBI Taxonomy" id="1220188"/>
    <lineage>
        <taxon>Eukaryota</taxon>
        <taxon>Fungi</taxon>
        <taxon>Dikarya</taxon>
        <taxon>Ascomycota</taxon>
        <taxon>Pezizomycotina</taxon>
        <taxon>Eurotiomycetes</taxon>
        <taxon>Eurotiomycetidae</taxon>
        <taxon>Eurotiales</taxon>
        <taxon>Aspergillaceae</taxon>
        <taxon>Aspergillus</taxon>
        <taxon>Aspergillus subgen. Circumdati</taxon>
    </lineage>
</organism>
<dbReference type="PANTHER" id="PTHR28042:SF1">
    <property type="entry name" value="E3 UBIQUITIN-PROTEIN LIGASE COMPLEX SLX5-SLX8 SUBUNIT SLX5"/>
    <property type="match status" value="1"/>
</dbReference>
<dbReference type="PANTHER" id="PTHR28042">
    <property type="entry name" value="E3 UBIQUITIN-PROTEIN LIGASE COMPLEX SLX5-SLX8 SUBUNIT SLX5"/>
    <property type="match status" value="1"/>
</dbReference>
<evidence type="ECO:0000313" key="3">
    <source>
        <dbReference type="Proteomes" id="UP000324241"/>
    </source>
</evidence>
<dbReference type="Proteomes" id="UP000324241">
    <property type="component" value="Unassembled WGS sequence"/>
</dbReference>
<dbReference type="InterPro" id="IPR038886">
    <property type="entry name" value="E3_SLX5/Rfp1"/>
</dbReference>
<comment type="caution">
    <text evidence="2">The sequence shown here is derived from an EMBL/GenBank/DDBJ whole genome shotgun (WGS) entry which is preliminary data.</text>
</comment>
<dbReference type="GO" id="GO:0033768">
    <property type="term" value="C:SUMO-targeted ubiquitin ligase complex"/>
    <property type="evidence" value="ECO:0007669"/>
    <property type="project" value="TreeGrafter"/>
</dbReference>
<dbReference type="VEuPathDB" id="FungiDB:EYZ11_008296"/>
<feature type="compositionally biased region" description="Pro residues" evidence="1">
    <location>
        <begin position="45"/>
        <end position="54"/>
    </location>
</feature>
<dbReference type="EMBL" id="QUQM01000002">
    <property type="protein sequence ID" value="KAA8652710.1"/>
    <property type="molecule type" value="Genomic_DNA"/>
</dbReference>
<dbReference type="OrthoDB" id="2398441at2759"/>
<accession>A0A5M9N4S2</accession>